<dbReference type="RefSeq" id="WP_124809287.1">
    <property type="nucleotide sequence ID" value="NZ_SBKP01000021.1"/>
</dbReference>
<sequence length="112" mass="12105">MSDRLLAGEALDILGEVAGKKDAIRPDAFIQKFLDLMDRALAGSPIARTGVELSPYRLRVSFADASRRGDIDFSFNSKSTWTAAQEVGGPGRTKGLYEDVQRLMSADAATNP</sequence>
<protein>
    <recommendedName>
        <fullName evidence="1">TATA-binding-like protein domain-containing protein</fullName>
    </recommendedName>
</protein>
<name>A0A4Q1KDT4_9SPHN</name>
<gene>
    <name evidence="2" type="ORF">EQG66_14325</name>
</gene>
<evidence type="ECO:0000313" key="3">
    <source>
        <dbReference type="Proteomes" id="UP000290958"/>
    </source>
</evidence>
<dbReference type="Pfam" id="PF22721">
    <property type="entry name" value="TBP-TOTE"/>
    <property type="match status" value="1"/>
</dbReference>
<evidence type="ECO:0000259" key="1">
    <source>
        <dbReference type="Pfam" id="PF22721"/>
    </source>
</evidence>
<accession>A0A4Q1KDT4</accession>
<organism evidence="2 3">
    <name type="scientific">Sphingobium fluviale</name>
    <dbReference type="NCBI Taxonomy" id="2506423"/>
    <lineage>
        <taxon>Bacteria</taxon>
        <taxon>Pseudomonadati</taxon>
        <taxon>Pseudomonadota</taxon>
        <taxon>Alphaproteobacteria</taxon>
        <taxon>Sphingomonadales</taxon>
        <taxon>Sphingomonadaceae</taxon>
        <taxon>Sphingobium</taxon>
    </lineage>
</organism>
<keyword evidence="3" id="KW-1185">Reference proteome</keyword>
<proteinExistence type="predicted"/>
<evidence type="ECO:0000313" key="2">
    <source>
        <dbReference type="EMBL" id="RXR25248.1"/>
    </source>
</evidence>
<dbReference type="OrthoDB" id="9803432at2"/>
<dbReference type="EMBL" id="SBKP01000021">
    <property type="protein sequence ID" value="RXR25248.1"/>
    <property type="molecule type" value="Genomic_DNA"/>
</dbReference>
<feature type="domain" description="TATA-binding-like protein" evidence="1">
    <location>
        <begin position="28"/>
        <end position="104"/>
    </location>
</feature>
<comment type="caution">
    <text evidence="2">The sequence shown here is derived from an EMBL/GenBank/DDBJ whole genome shotgun (WGS) entry which is preliminary data.</text>
</comment>
<dbReference type="InterPro" id="IPR054572">
    <property type="entry name" value="TBP-TOTE"/>
</dbReference>
<dbReference type="Proteomes" id="UP000290958">
    <property type="component" value="Unassembled WGS sequence"/>
</dbReference>
<reference evidence="3" key="1">
    <citation type="submission" date="2019-01" db="EMBL/GenBank/DDBJ databases">
        <title>Cytophagaceae bacterium strain CAR-16.</title>
        <authorList>
            <person name="Chen W.-M."/>
        </authorList>
    </citation>
    <scope>NUCLEOTIDE SEQUENCE [LARGE SCALE GENOMIC DNA]</scope>
    <source>
        <strain evidence="3">CHR27</strain>
    </source>
</reference>
<dbReference type="AlphaFoldDB" id="A0A4Q1KDT4"/>